<organism evidence="4 5">
    <name type="scientific">Stutzerimonas tarimensis</name>
    <dbReference type="NCBI Taxonomy" id="1507735"/>
    <lineage>
        <taxon>Bacteria</taxon>
        <taxon>Pseudomonadati</taxon>
        <taxon>Pseudomonadota</taxon>
        <taxon>Gammaproteobacteria</taxon>
        <taxon>Pseudomonadales</taxon>
        <taxon>Pseudomonadaceae</taxon>
        <taxon>Stutzerimonas</taxon>
    </lineage>
</organism>
<name>A0ABV7T037_9GAMM</name>
<sequence length="156" mass="16807">MNEQVQCVAEIAAEPNDLLVAFASSDGDMVDEHFGSAAAFYVHRVRAAGSEAVASQRFGQEKRDGNEDKLKPKLAWLVGCDIVYCGSIGGSASRQLIALDISPVQVAEGPDVADLVEELQSQLAGTPERWLENILKRKAKRGSGGFTVDAEEEWAE</sequence>
<dbReference type="Pfam" id="PF02579">
    <property type="entry name" value="Nitro_FeMo-Co"/>
    <property type="match status" value="1"/>
</dbReference>
<evidence type="ECO:0000313" key="4">
    <source>
        <dbReference type="EMBL" id="MFC3606477.1"/>
    </source>
</evidence>
<evidence type="ECO:0000256" key="2">
    <source>
        <dbReference type="ARBA" id="ARBA00023231"/>
    </source>
</evidence>
<dbReference type="PANTHER" id="PTHR33937:SF1">
    <property type="entry name" value="IRON-MOLIBDENUM COFACTOR PROCESSING PROTEIN"/>
    <property type="match status" value="1"/>
</dbReference>
<keyword evidence="5" id="KW-1185">Reference proteome</keyword>
<comment type="caution">
    <text evidence="4">The sequence shown here is derived from an EMBL/GenBank/DDBJ whole genome shotgun (WGS) entry which is preliminary data.</text>
</comment>
<dbReference type="EMBL" id="JBHRXZ010000002">
    <property type="protein sequence ID" value="MFC3606477.1"/>
    <property type="molecule type" value="Genomic_DNA"/>
</dbReference>
<dbReference type="Proteomes" id="UP001595630">
    <property type="component" value="Unassembled WGS sequence"/>
</dbReference>
<evidence type="ECO:0000313" key="5">
    <source>
        <dbReference type="Proteomes" id="UP001595630"/>
    </source>
</evidence>
<dbReference type="InterPro" id="IPR036105">
    <property type="entry name" value="DiNase_FeMo-co_biosyn_sf"/>
</dbReference>
<dbReference type="RefSeq" id="WP_386360547.1">
    <property type="nucleotide sequence ID" value="NZ_JBHRXZ010000002.1"/>
</dbReference>
<reference evidence="5" key="1">
    <citation type="journal article" date="2019" name="Int. J. Syst. Evol. Microbiol.">
        <title>The Global Catalogue of Microorganisms (GCM) 10K type strain sequencing project: providing services to taxonomists for standard genome sequencing and annotation.</title>
        <authorList>
            <consortium name="The Broad Institute Genomics Platform"/>
            <consortium name="The Broad Institute Genome Sequencing Center for Infectious Disease"/>
            <person name="Wu L."/>
            <person name="Ma J."/>
        </authorList>
    </citation>
    <scope>NUCLEOTIDE SEQUENCE [LARGE SCALE GENOMIC DNA]</scope>
    <source>
        <strain evidence="5">KCTC 42447</strain>
    </source>
</reference>
<proteinExistence type="inferred from homology"/>
<dbReference type="SUPFAM" id="SSF53146">
    <property type="entry name" value="Nitrogenase accessory factor-like"/>
    <property type="match status" value="1"/>
</dbReference>
<evidence type="ECO:0000259" key="3">
    <source>
        <dbReference type="Pfam" id="PF02579"/>
    </source>
</evidence>
<gene>
    <name evidence="4" type="ORF">ACFOMF_01575</name>
</gene>
<protein>
    <submittedName>
        <fullName evidence="4">NifB/NifX family molybdenum-iron cluster-binding protein</fullName>
    </submittedName>
</protein>
<accession>A0ABV7T037</accession>
<evidence type="ECO:0000256" key="1">
    <source>
        <dbReference type="ARBA" id="ARBA00010285"/>
    </source>
</evidence>
<dbReference type="PANTHER" id="PTHR33937">
    <property type="entry name" value="IRON-MOLYBDENUM PROTEIN-RELATED-RELATED"/>
    <property type="match status" value="1"/>
</dbReference>
<dbReference type="InterPro" id="IPR034169">
    <property type="entry name" value="NifX-like"/>
</dbReference>
<dbReference type="CDD" id="cd00853">
    <property type="entry name" value="NifX"/>
    <property type="match status" value="1"/>
</dbReference>
<dbReference type="Gene3D" id="3.30.420.130">
    <property type="entry name" value="Dinitrogenase iron-molybdenum cofactor biosynthesis domain"/>
    <property type="match status" value="1"/>
</dbReference>
<keyword evidence="2" id="KW-0535">Nitrogen fixation</keyword>
<comment type="similarity">
    <text evidence="1">Belongs to the NifX/NifY family.</text>
</comment>
<feature type="domain" description="Dinitrogenase iron-molybdenum cofactor biosynthesis" evidence="3">
    <location>
        <begin position="26"/>
        <end position="120"/>
    </location>
</feature>
<dbReference type="InterPro" id="IPR051840">
    <property type="entry name" value="NifX/NifY_domain"/>
</dbReference>
<dbReference type="InterPro" id="IPR003731">
    <property type="entry name" value="Di-Nase_FeMo-co_biosynth"/>
</dbReference>